<feature type="transmembrane region" description="Helical" evidence="8">
    <location>
        <begin position="40"/>
        <end position="62"/>
    </location>
</feature>
<dbReference type="GO" id="GO:0009401">
    <property type="term" value="P:phosphoenolpyruvate-dependent sugar phosphotransferase system"/>
    <property type="evidence" value="ECO:0007669"/>
    <property type="project" value="InterPro"/>
</dbReference>
<organism evidence="11 12">
    <name type="scientific">Selenobaculum gibii</name>
    <dbReference type="NCBI Taxonomy" id="3054208"/>
    <lineage>
        <taxon>Bacteria</taxon>
        <taxon>Bacillati</taxon>
        <taxon>Bacillota</taxon>
        <taxon>Negativicutes</taxon>
        <taxon>Selenomonadales</taxon>
        <taxon>Selenomonadaceae</taxon>
        <taxon>Selenobaculum</taxon>
    </lineage>
</organism>
<feature type="transmembrane region" description="Helical" evidence="8">
    <location>
        <begin position="328"/>
        <end position="349"/>
    </location>
</feature>
<feature type="domain" description="PTS EIIC type-3" evidence="10">
    <location>
        <begin position="17"/>
        <end position="421"/>
    </location>
</feature>
<keyword evidence="4" id="KW-0762">Sugar transport</keyword>
<accession>A0A9Y2AI35</accession>
<dbReference type="Proteomes" id="UP001243623">
    <property type="component" value="Chromosome"/>
</dbReference>
<name>A0A9Y2AI35_9FIRM</name>
<evidence type="ECO:0000256" key="7">
    <source>
        <dbReference type="ARBA" id="ARBA00023136"/>
    </source>
</evidence>
<sequence length="727" mass="82091">MSRKEEGMYWTMVGELMYQKILNLFEAIEKLPVVSSIRNGLVMTIPIVLIGSFILICKNIPIEEYQSFLSSFGNGVILNIMNYIYDATFGMLAVYIMLAISSVYARDNIELYGSKYGIPLTAVTCFFIFTGVSGNNLKLTSFGALGVFTGIVSAIIPVLFYQYGKNISQKCYYKFSSVGVDSNINKAISEIFPILFIIFPCASINAFVVQGLGYSSFQDFFLQIANLLFSQEGRSFLGGICWVFSTTFLWFLGVHGSNVLEGVAQHLFPSTTVLNVPVISMGGIPHEILTKEFFNIYILMGGCGTSTCLLLAVFFFSKRKSSRGIAKIAAVPILFNVSEILIFGLPIVFNPILFIPFIGVPIIGYCIAYFFVSIGFVPVIMHDIHWTMPIFFSGYFATESYMGAVLQGIILLVGTFIYRPFIRVYDAEKIRIAKNYLQDLIDTLQKNEQINKNIILTQLQDQRGRLAKALLVELKEALKEKKLKLFYQPQHNHSQQCVGAEALLRWENEFLGMIYPPLMIKLAEEAGFLKDLEKFVVVRAVHDMEFINFNRKEPLKSCINVSAITIQDTTFEKFLDEVSKKKSVQKGSICLEITEQTALCCDEDTEAVFARIRKRGFQLAIDDFSMGHTSLKYLQVNQFDMVKLDGTLVKKIMENPRAKEIVSSIIALSHTLGFTVLAEYVETENQRVELEKVGCLNYQGYLYSPAIEFEEFIRYIEKRPEKAGSIK</sequence>
<proteinExistence type="predicted"/>
<evidence type="ECO:0000256" key="4">
    <source>
        <dbReference type="ARBA" id="ARBA00022597"/>
    </source>
</evidence>
<evidence type="ECO:0000259" key="9">
    <source>
        <dbReference type="PROSITE" id="PS50883"/>
    </source>
</evidence>
<feature type="transmembrane region" description="Helical" evidence="8">
    <location>
        <begin position="116"/>
        <end position="133"/>
    </location>
</feature>
<dbReference type="KEGG" id="sgbi:P3F81_02615"/>
<dbReference type="InterPro" id="IPR003352">
    <property type="entry name" value="PTS_EIIC"/>
</dbReference>
<keyword evidence="7 8" id="KW-0472">Membrane</keyword>
<dbReference type="InterPro" id="IPR001633">
    <property type="entry name" value="EAL_dom"/>
</dbReference>
<feature type="transmembrane region" description="Helical" evidence="8">
    <location>
        <begin position="401"/>
        <end position="421"/>
    </location>
</feature>
<feature type="transmembrane region" description="Helical" evidence="8">
    <location>
        <begin position="355"/>
        <end position="380"/>
    </location>
</feature>
<dbReference type="PANTHER" id="PTHR33989:SF4">
    <property type="entry name" value="PTS SYSTEM N,N'-DIACETYLCHITOBIOSE-SPECIFIC EIIC COMPONENT"/>
    <property type="match status" value="1"/>
</dbReference>
<evidence type="ECO:0000256" key="5">
    <source>
        <dbReference type="ARBA" id="ARBA00022692"/>
    </source>
</evidence>
<dbReference type="Pfam" id="PF02378">
    <property type="entry name" value="PTS_EIIC"/>
    <property type="match status" value="1"/>
</dbReference>
<keyword evidence="6 8" id="KW-1133">Transmembrane helix</keyword>
<dbReference type="SUPFAM" id="SSF141868">
    <property type="entry name" value="EAL domain-like"/>
    <property type="match status" value="1"/>
</dbReference>
<gene>
    <name evidence="11" type="ORF">P3F81_02615</name>
</gene>
<dbReference type="CDD" id="cd01948">
    <property type="entry name" value="EAL"/>
    <property type="match status" value="1"/>
</dbReference>
<keyword evidence="3" id="KW-1003">Cell membrane</keyword>
<evidence type="ECO:0000256" key="6">
    <source>
        <dbReference type="ARBA" id="ARBA00022989"/>
    </source>
</evidence>
<evidence type="ECO:0000313" key="12">
    <source>
        <dbReference type="Proteomes" id="UP001243623"/>
    </source>
</evidence>
<keyword evidence="5 8" id="KW-0812">Transmembrane</keyword>
<feature type="transmembrane region" description="Helical" evidence="8">
    <location>
        <begin position="82"/>
        <end position="104"/>
    </location>
</feature>
<evidence type="ECO:0000256" key="2">
    <source>
        <dbReference type="ARBA" id="ARBA00022448"/>
    </source>
</evidence>
<dbReference type="RefSeq" id="WP_147666587.1">
    <property type="nucleotide sequence ID" value="NZ_CP120678.1"/>
</dbReference>
<protein>
    <submittedName>
        <fullName evidence="11">EAL domain-containing protein</fullName>
    </submittedName>
</protein>
<evidence type="ECO:0000259" key="10">
    <source>
        <dbReference type="PROSITE" id="PS51105"/>
    </source>
</evidence>
<feature type="transmembrane region" description="Helical" evidence="8">
    <location>
        <begin position="266"/>
        <end position="284"/>
    </location>
</feature>
<dbReference type="InterPro" id="IPR035919">
    <property type="entry name" value="EAL_sf"/>
</dbReference>
<dbReference type="GO" id="GO:0005886">
    <property type="term" value="C:plasma membrane"/>
    <property type="evidence" value="ECO:0007669"/>
    <property type="project" value="UniProtKB-SubCell"/>
</dbReference>
<dbReference type="Pfam" id="PF00563">
    <property type="entry name" value="EAL"/>
    <property type="match status" value="1"/>
</dbReference>
<dbReference type="Gene3D" id="3.20.20.450">
    <property type="entry name" value="EAL domain"/>
    <property type="match status" value="1"/>
</dbReference>
<dbReference type="SMART" id="SM00052">
    <property type="entry name" value="EAL"/>
    <property type="match status" value="1"/>
</dbReference>
<evidence type="ECO:0000256" key="1">
    <source>
        <dbReference type="ARBA" id="ARBA00004651"/>
    </source>
</evidence>
<dbReference type="AlphaFoldDB" id="A0A9Y2AI35"/>
<feature type="transmembrane region" description="Helical" evidence="8">
    <location>
        <begin position="296"/>
        <end position="316"/>
    </location>
</feature>
<dbReference type="PROSITE" id="PS50883">
    <property type="entry name" value="EAL"/>
    <property type="match status" value="1"/>
</dbReference>
<dbReference type="GO" id="GO:0008982">
    <property type="term" value="F:protein-N(PI)-phosphohistidine-sugar phosphotransferase activity"/>
    <property type="evidence" value="ECO:0007669"/>
    <property type="project" value="InterPro"/>
</dbReference>
<keyword evidence="12" id="KW-1185">Reference proteome</keyword>
<dbReference type="PANTHER" id="PTHR33989">
    <property type="match status" value="1"/>
</dbReference>
<feature type="domain" description="EAL" evidence="9">
    <location>
        <begin position="467"/>
        <end position="720"/>
    </location>
</feature>
<dbReference type="EMBL" id="CP120678">
    <property type="protein sequence ID" value="WIW71244.1"/>
    <property type="molecule type" value="Genomic_DNA"/>
</dbReference>
<reference evidence="11" key="1">
    <citation type="submission" date="2023-03" db="EMBL/GenBank/DDBJ databases">
        <title>Selenobaculum gbiensis gen. nov. sp. nov., a new bacterium isolated from the gut microbiota of IBD patient.</title>
        <authorList>
            <person name="Yeo S."/>
            <person name="Park H."/>
            <person name="Huh C.S."/>
        </authorList>
    </citation>
    <scope>NUCLEOTIDE SEQUENCE</scope>
    <source>
        <strain evidence="11">ICN-92133</strain>
    </source>
</reference>
<evidence type="ECO:0000256" key="3">
    <source>
        <dbReference type="ARBA" id="ARBA00022475"/>
    </source>
</evidence>
<dbReference type="InterPro" id="IPR004501">
    <property type="entry name" value="PTS_EIIC_3"/>
</dbReference>
<dbReference type="InterPro" id="IPR051088">
    <property type="entry name" value="PTS_Sugar-EIIC/EIIB"/>
</dbReference>
<evidence type="ECO:0000313" key="11">
    <source>
        <dbReference type="EMBL" id="WIW71244.1"/>
    </source>
</evidence>
<dbReference type="PROSITE" id="PS51105">
    <property type="entry name" value="PTS_EIIC_TYPE_3"/>
    <property type="match status" value="1"/>
</dbReference>
<feature type="transmembrane region" description="Helical" evidence="8">
    <location>
        <begin position="235"/>
        <end position="254"/>
    </location>
</feature>
<keyword evidence="2" id="KW-0813">Transport</keyword>
<feature type="transmembrane region" description="Helical" evidence="8">
    <location>
        <begin position="191"/>
        <end position="215"/>
    </location>
</feature>
<comment type="subcellular location">
    <subcellularLocation>
        <location evidence="1">Cell membrane</location>
        <topology evidence="1">Multi-pass membrane protein</topology>
    </subcellularLocation>
</comment>
<feature type="transmembrane region" description="Helical" evidence="8">
    <location>
        <begin position="139"/>
        <end position="160"/>
    </location>
</feature>
<evidence type="ECO:0000256" key="8">
    <source>
        <dbReference type="SAM" id="Phobius"/>
    </source>
</evidence>